<gene>
    <name evidence="6" type="ORF">SAMN05216421_1831</name>
</gene>
<dbReference type="NCBIfam" id="TIGR00357">
    <property type="entry name" value="peptide-methionine (R)-S-oxide reductase MsrB"/>
    <property type="match status" value="1"/>
</dbReference>
<keyword evidence="7" id="KW-1185">Reference proteome</keyword>
<dbReference type="GO" id="GO:0005737">
    <property type="term" value="C:cytoplasm"/>
    <property type="evidence" value="ECO:0007669"/>
    <property type="project" value="TreeGrafter"/>
</dbReference>
<dbReference type="PANTHER" id="PTHR10173">
    <property type="entry name" value="METHIONINE SULFOXIDE REDUCTASE"/>
    <property type="match status" value="1"/>
</dbReference>
<dbReference type="EMBL" id="LT629736">
    <property type="protein sequence ID" value="SDS60573.1"/>
    <property type="molecule type" value="Genomic_DNA"/>
</dbReference>
<feature type="domain" description="MsrB" evidence="5">
    <location>
        <begin position="43"/>
        <end position="164"/>
    </location>
</feature>
<dbReference type="Gene3D" id="2.170.150.20">
    <property type="entry name" value="Peptide methionine sulfoxide reductase"/>
    <property type="match status" value="1"/>
</dbReference>
<feature type="chain" id="PRO_5009261191" description="peptide-methionine (R)-S-oxide reductase" evidence="4">
    <location>
        <begin position="26"/>
        <end position="173"/>
    </location>
</feature>
<evidence type="ECO:0000256" key="4">
    <source>
        <dbReference type="SAM" id="SignalP"/>
    </source>
</evidence>
<evidence type="ECO:0000256" key="1">
    <source>
        <dbReference type="ARBA" id="ARBA00012499"/>
    </source>
</evidence>
<evidence type="ECO:0000256" key="2">
    <source>
        <dbReference type="ARBA" id="ARBA00023002"/>
    </source>
</evidence>
<dbReference type="OrthoDB" id="9785497at2"/>
<dbReference type="SUPFAM" id="SSF51316">
    <property type="entry name" value="Mss4-like"/>
    <property type="match status" value="1"/>
</dbReference>
<evidence type="ECO:0000313" key="6">
    <source>
        <dbReference type="EMBL" id="SDS60573.1"/>
    </source>
</evidence>
<dbReference type="GO" id="GO:0030091">
    <property type="term" value="P:protein repair"/>
    <property type="evidence" value="ECO:0007669"/>
    <property type="project" value="InterPro"/>
</dbReference>
<dbReference type="STRING" id="487184.SAMN05216421_1831"/>
<evidence type="ECO:0000259" key="5">
    <source>
        <dbReference type="PROSITE" id="PS51790"/>
    </source>
</evidence>
<feature type="signal peptide" evidence="4">
    <location>
        <begin position="1"/>
        <end position="25"/>
    </location>
</feature>
<evidence type="ECO:0000313" key="7">
    <source>
        <dbReference type="Proteomes" id="UP000243207"/>
    </source>
</evidence>
<keyword evidence="2" id="KW-0560">Oxidoreductase</keyword>
<organism evidence="6 7">
    <name type="scientific">Halopseudomonas xinjiangensis</name>
    <dbReference type="NCBI Taxonomy" id="487184"/>
    <lineage>
        <taxon>Bacteria</taxon>
        <taxon>Pseudomonadati</taxon>
        <taxon>Pseudomonadota</taxon>
        <taxon>Gammaproteobacteria</taxon>
        <taxon>Pseudomonadales</taxon>
        <taxon>Pseudomonadaceae</taxon>
        <taxon>Halopseudomonas</taxon>
    </lineage>
</organism>
<accession>A0A1H1TJZ6</accession>
<dbReference type="InterPro" id="IPR028427">
    <property type="entry name" value="Met_Sox_Rdtase_MsrB"/>
</dbReference>
<dbReference type="GO" id="GO:0006979">
    <property type="term" value="P:response to oxidative stress"/>
    <property type="evidence" value="ECO:0007669"/>
    <property type="project" value="InterPro"/>
</dbReference>
<dbReference type="InterPro" id="IPR011057">
    <property type="entry name" value="Mss4-like_sf"/>
</dbReference>
<proteinExistence type="predicted"/>
<sequence length="173" mass="19436">MNRRIFLTGLLAIPAAPMISRISLAQHQPEETSVNVRPLDVPHSYWRDKVSSEAYEVLFEEGTERAGSSPLDKIYQDGTYVCAACHLPLFTSEAKFDSGTGWPSFTQPIEGAMEQKQDYRMIWPRTEYHCARCGGHQGHVFNDGPPPRGERWCNNGVALRFVPTTDALPELRG</sequence>
<dbReference type="EC" id="1.8.4.12" evidence="1"/>
<evidence type="ECO:0000256" key="3">
    <source>
        <dbReference type="ARBA" id="ARBA00048488"/>
    </source>
</evidence>
<dbReference type="InterPro" id="IPR002579">
    <property type="entry name" value="Met_Sox_Rdtase_MsrB_dom"/>
</dbReference>
<name>A0A1H1TJZ6_9GAMM</name>
<dbReference type="Pfam" id="PF01641">
    <property type="entry name" value="SelR"/>
    <property type="match status" value="1"/>
</dbReference>
<reference evidence="7" key="1">
    <citation type="submission" date="2016-10" db="EMBL/GenBank/DDBJ databases">
        <authorList>
            <person name="Varghese N."/>
            <person name="Submissions S."/>
        </authorList>
    </citation>
    <scope>NUCLEOTIDE SEQUENCE [LARGE SCALE GENOMIC DNA]</scope>
    <source>
        <strain evidence="7">NRRL B-51270</strain>
    </source>
</reference>
<dbReference type="GO" id="GO:0033743">
    <property type="term" value="F:peptide-methionine (R)-S-oxide reductase activity"/>
    <property type="evidence" value="ECO:0007669"/>
    <property type="project" value="UniProtKB-EC"/>
</dbReference>
<dbReference type="Proteomes" id="UP000243207">
    <property type="component" value="Chromosome I"/>
</dbReference>
<dbReference type="PANTHER" id="PTHR10173:SF57">
    <property type="entry name" value="PEPTIDE-METHIONINE (R)-S-OXIDE REDUCTASE"/>
    <property type="match status" value="1"/>
</dbReference>
<protein>
    <recommendedName>
        <fullName evidence="1">peptide-methionine (R)-S-oxide reductase</fullName>
        <ecNumber evidence="1">1.8.4.12</ecNumber>
    </recommendedName>
</protein>
<dbReference type="RefSeq" id="WP_093393540.1">
    <property type="nucleotide sequence ID" value="NZ_LT629736.1"/>
</dbReference>
<keyword evidence="4" id="KW-0732">Signal</keyword>
<comment type="catalytic activity">
    <reaction evidence="3">
        <text>L-methionyl-[protein] + [thioredoxin]-disulfide + H2O = L-methionyl-(R)-S-oxide-[protein] + [thioredoxin]-dithiol</text>
        <dbReference type="Rhea" id="RHEA:24164"/>
        <dbReference type="Rhea" id="RHEA-COMP:10698"/>
        <dbReference type="Rhea" id="RHEA-COMP:10700"/>
        <dbReference type="Rhea" id="RHEA-COMP:12313"/>
        <dbReference type="Rhea" id="RHEA-COMP:12314"/>
        <dbReference type="ChEBI" id="CHEBI:15377"/>
        <dbReference type="ChEBI" id="CHEBI:16044"/>
        <dbReference type="ChEBI" id="CHEBI:29950"/>
        <dbReference type="ChEBI" id="CHEBI:45764"/>
        <dbReference type="ChEBI" id="CHEBI:50058"/>
        <dbReference type="EC" id="1.8.4.12"/>
    </reaction>
</comment>
<dbReference type="AlphaFoldDB" id="A0A1H1TJZ6"/>
<dbReference type="PROSITE" id="PS51790">
    <property type="entry name" value="MSRB"/>
    <property type="match status" value="1"/>
</dbReference>